<evidence type="ECO:0000313" key="2">
    <source>
        <dbReference type="Proteomes" id="UP000233769"/>
    </source>
</evidence>
<protein>
    <submittedName>
        <fullName evidence="1">Uncharacterized protein</fullName>
    </submittedName>
</protein>
<accession>A0A2N9AIL7</accession>
<organism evidence="1 2">
    <name type="scientific">Methylorubrum extorquens</name>
    <name type="common">Methylobacterium dichloromethanicum</name>
    <name type="synonym">Methylobacterium extorquens</name>
    <dbReference type="NCBI Taxonomy" id="408"/>
    <lineage>
        <taxon>Bacteria</taxon>
        <taxon>Pseudomonadati</taxon>
        <taxon>Pseudomonadota</taxon>
        <taxon>Alphaproteobacteria</taxon>
        <taxon>Hyphomicrobiales</taxon>
        <taxon>Methylobacteriaceae</taxon>
        <taxon>Methylorubrum</taxon>
    </lineage>
</organism>
<name>A0A2N9AIL7_METEX</name>
<reference evidence="2" key="1">
    <citation type="submission" date="2017-10" db="EMBL/GenBank/DDBJ databases">
        <authorList>
            <person name="Regsiter A."/>
            <person name="William W."/>
        </authorList>
    </citation>
    <scope>NUCLEOTIDE SEQUENCE [LARGE SCALE GENOMIC DNA]</scope>
</reference>
<proteinExistence type="predicted"/>
<sequence>MRLLTNGTTRLVLVIGHYAIKIPRSQTGRRCNAHEAEIWRESSPERRAILCPILAALPGGWLVVMAAAEPISETEAEALLEGWGFPDWDYVPGGRGEPFEYKASDWGRLSGKLVAVDYSAPALDVDEEG</sequence>
<dbReference type="EMBL" id="LT962688">
    <property type="protein sequence ID" value="SOR27189.1"/>
    <property type="molecule type" value="Genomic_DNA"/>
</dbReference>
<dbReference type="Proteomes" id="UP000233769">
    <property type="component" value="Chromosome tk0001"/>
</dbReference>
<dbReference type="AlphaFoldDB" id="A0A2N9AIL7"/>
<gene>
    <name evidence="1" type="ORF">TK0001_0587</name>
</gene>
<evidence type="ECO:0000313" key="1">
    <source>
        <dbReference type="EMBL" id="SOR27189.1"/>
    </source>
</evidence>